<dbReference type="InterPro" id="IPR008972">
    <property type="entry name" value="Cupredoxin"/>
</dbReference>
<keyword evidence="2" id="KW-0472">Membrane</keyword>
<protein>
    <submittedName>
        <fullName evidence="5">Stellacyanin</fullName>
    </submittedName>
</protein>
<keyword evidence="2" id="KW-0812">Transmembrane</keyword>
<dbReference type="PANTHER" id="PTHR33021:SF502">
    <property type="entry name" value="OSJNBA0079A21.6 PROTEIN"/>
    <property type="match status" value="1"/>
</dbReference>
<name>A0A8K0IM65_COCNU</name>
<evidence type="ECO:0000313" key="6">
    <source>
        <dbReference type="Proteomes" id="UP000797356"/>
    </source>
</evidence>
<dbReference type="Gene3D" id="2.60.40.420">
    <property type="entry name" value="Cupredoxins - blue copper proteins"/>
    <property type="match status" value="1"/>
</dbReference>
<comment type="caution">
    <text evidence="5">The sequence shown here is derived from an EMBL/GenBank/DDBJ whole genome shotgun (WGS) entry which is preliminary data.</text>
</comment>
<dbReference type="InterPro" id="IPR039391">
    <property type="entry name" value="Phytocyanin-like"/>
</dbReference>
<dbReference type="GO" id="GO:0009055">
    <property type="term" value="F:electron transfer activity"/>
    <property type="evidence" value="ECO:0007669"/>
    <property type="project" value="InterPro"/>
</dbReference>
<evidence type="ECO:0000259" key="4">
    <source>
        <dbReference type="PROSITE" id="PS51485"/>
    </source>
</evidence>
<reference evidence="5" key="2">
    <citation type="submission" date="2019-07" db="EMBL/GenBank/DDBJ databases">
        <authorList>
            <person name="Yang Y."/>
            <person name="Bocs S."/>
            <person name="Baudouin L."/>
        </authorList>
    </citation>
    <scope>NUCLEOTIDE SEQUENCE</scope>
    <source>
        <tissue evidence="5">Spear leaf of Hainan Tall coconut</tissue>
    </source>
</reference>
<gene>
    <name evidence="5" type="ORF">COCNU_10G003410</name>
</gene>
<evidence type="ECO:0000256" key="3">
    <source>
        <dbReference type="SAM" id="SignalP"/>
    </source>
</evidence>
<organism evidence="5 6">
    <name type="scientific">Cocos nucifera</name>
    <name type="common">Coconut palm</name>
    <dbReference type="NCBI Taxonomy" id="13894"/>
    <lineage>
        <taxon>Eukaryota</taxon>
        <taxon>Viridiplantae</taxon>
        <taxon>Streptophyta</taxon>
        <taxon>Embryophyta</taxon>
        <taxon>Tracheophyta</taxon>
        <taxon>Spermatophyta</taxon>
        <taxon>Magnoliopsida</taxon>
        <taxon>Liliopsida</taxon>
        <taxon>Arecaceae</taxon>
        <taxon>Arecoideae</taxon>
        <taxon>Cocoseae</taxon>
        <taxon>Attaleinae</taxon>
        <taxon>Cocos</taxon>
    </lineage>
</organism>
<dbReference type="InterPro" id="IPR003245">
    <property type="entry name" value="Phytocyanin_dom"/>
</dbReference>
<dbReference type="EMBL" id="CM017881">
    <property type="protein sequence ID" value="KAG1362122.1"/>
    <property type="molecule type" value="Genomic_DNA"/>
</dbReference>
<dbReference type="AlphaFoldDB" id="A0A8K0IM65"/>
<dbReference type="Pfam" id="PF02298">
    <property type="entry name" value="Cu_bind_like"/>
    <property type="match status" value="1"/>
</dbReference>
<dbReference type="SUPFAM" id="SSF49503">
    <property type="entry name" value="Cupredoxins"/>
    <property type="match status" value="1"/>
</dbReference>
<keyword evidence="2" id="KW-1133">Transmembrane helix</keyword>
<accession>A0A8K0IM65</accession>
<sequence>MANLLIIYAVAILGAALTSQATVYTVGDGAGWDISADFPSWLAGKTFYVAFQFSQYHTLNEVDKAGYEGCNASKALLSSSNGNISVPLTTAGDKYYICGVRLHCLGGMKLKVGVTSTSQSITPVSAPQSPAFHPQPPPSPIQNQKPSIDGNSLLPPFTSDSYHVAEASMFVAWLCTFGALWLLFLRVKI</sequence>
<evidence type="ECO:0000313" key="5">
    <source>
        <dbReference type="EMBL" id="KAG1362122.1"/>
    </source>
</evidence>
<feature type="chain" id="PRO_5035468365" evidence="3">
    <location>
        <begin position="22"/>
        <end position="189"/>
    </location>
</feature>
<reference evidence="5" key="1">
    <citation type="journal article" date="2017" name="Gigascience">
        <title>The genome draft of coconut (Cocos nucifera).</title>
        <authorList>
            <person name="Xiao Y."/>
            <person name="Xu P."/>
            <person name="Fan H."/>
            <person name="Baudouin L."/>
            <person name="Xia W."/>
            <person name="Bocs S."/>
            <person name="Xu J."/>
            <person name="Li Q."/>
            <person name="Guo A."/>
            <person name="Zhou L."/>
            <person name="Li J."/>
            <person name="Wu Y."/>
            <person name="Ma Z."/>
            <person name="Armero A."/>
            <person name="Issali A.E."/>
            <person name="Liu N."/>
            <person name="Peng M."/>
            <person name="Yang Y."/>
        </authorList>
    </citation>
    <scope>NUCLEOTIDE SEQUENCE</scope>
    <source>
        <tissue evidence="5">Spear leaf of Hainan Tall coconut</tissue>
    </source>
</reference>
<keyword evidence="3" id="KW-0732">Signal</keyword>
<proteinExistence type="predicted"/>
<dbReference type="GO" id="GO:0005886">
    <property type="term" value="C:plasma membrane"/>
    <property type="evidence" value="ECO:0007669"/>
    <property type="project" value="TreeGrafter"/>
</dbReference>
<evidence type="ECO:0000256" key="1">
    <source>
        <dbReference type="SAM" id="MobiDB-lite"/>
    </source>
</evidence>
<keyword evidence="6" id="KW-1185">Reference proteome</keyword>
<dbReference type="CDD" id="cd04216">
    <property type="entry name" value="Phytocyanin"/>
    <property type="match status" value="1"/>
</dbReference>
<dbReference type="Proteomes" id="UP000797356">
    <property type="component" value="Chromosome 10"/>
</dbReference>
<dbReference type="OrthoDB" id="581242at2759"/>
<dbReference type="PROSITE" id="PS51485">
    <property type="entry name" value="PHYTOCYANIN"/>
    <property type="match status" value="1"/>
</dbReference>
<feature type="domain" description="Phytocyanin" evidence="4">
    <location>
        <begin position="22"/>
        <end position="116"/>
    </location>
</feature>
<evidence type="ECO:0000256" key="2">
    <source>
        <dbReference type="SAM" id="Phobius"/>
    </source>
</evidence>
<dbReference type="PANTHER" id="PTHR33021">
    <property type="entry name" value="BLUE COPPER PROTEIN"/>
    <property type="match status" value="1"/>
</dbReference>
<feature type="transmembrane region" description="Helical" evidence="2">
    <location>
        <begin position="167"/>
        <end position="185"/>
    </location>
</feature>
<feature type="signal peptide" evidence="3">
    <location>
        <begin position="1"/>
        <end position="21"/>
    </location>
</feature>
<feature type="region of interest" description="Disordered" evidence="1">
    <location>
        <begin position="121"/>
        <end position="147"/>
    </location>
</feature>